<feature type="region of interest" description="Disordered" evidence="1">
    <location>
        <begin position="319"/>
        <end position="369"/>
    </location>
</feature>
<sequence length="959" mass="104789">MEVENIGIPVILQDLKFICDDGRRNSISVIPQEKELNGSHIRRHSIALVPQEMESTRGDIISNSIPVIQQEIEPNGDEIGRNSIPVIPQEIQSDGDDFRRAFIFPQKVESNADESDDVSTNSIPVIPQEVESNVDESNDVSTNSIPVIPQEMELEGNDIGRNSIPVTPQEIELDGDDIRRSSIGEVDPVDIQTNSTVILQKIESNGGDVRRNSIAGIPQEIESEDGDIRRNSIIVIPVGIEASGADVRRRSIARNIQSRYLRASMGSCHDYCKYGIREGCEDENLEISPIAGRKRISTINSKPSPDSFVTKKRVISVTKKGTPSPKKVSKEVGVPKEESIHLRKKRGQFEPSSEVKSPVSHEPSPDSEAHILNKSFVTEKRVVSVTKKGTVSLEKEIDVTMEDSMDLGEEPEQLESYSLPGSVQSLRNSKVISTVSPRPYPGSAAMEKKVISVKKKDTASSKNEMPSLKEIYVSMEEQGLRHKRNIGTRNSKEAPDGSSSGGNRSIRNHNRRASLPGEKQTMGLQHVSLSSKHFNKRDSNVNTGSSYNLKGLTHLKDQNDPGKVEPQPPSDKETPEKILYVIESSTENGTMESTPNGVSVPEPSPSSAVSVEGKGKSLKHARKGTGRTGSSPSSEKKNLKRVVNGADSRLAGPLDRDNKGLRRTRRGTPASLSPSSSLSSMSIYSSDSTQHKENGAHSQHDRSKNVKPIGKSKVQHKTTPRRAAIVGSGNKNSVSRKLTFQRGRVIELQPENNTPRRLKFRRVRSAMEVPNSKGSITSGRIGRKEVDDIQSTGAGIIKKGSNVRKEVGNRQSSGAGIKTVSIVRKEVGDTQSSGVAIKRGIIGRKEVYDNQTNGAKLKSEKVVLRNQEQVEVSSRKSLTRKGVAVGLLNGIRSNPEKVVLRHQDVKGKKGDQKLFNNVIEETASKLVETRKSKVKALVGAFETVISLQDTRPAAAADAC</sequence>
<dbReference type="Gramene" id="PRQ16265">
    <property type="protein sequence ID" value="PRQ16265"/>
    <property type="gene ID" value="RchiOBHm_Chr7g0182331"/>
</dbReference>
<feature type="compositionally biased region" description="Basic and acidic residues" evidence="1">
    <location>
        <begin position="554"/>
        <end position="563"/>
    </location>
</feature>
<gene>
    <name evidence="3" type="ORF">RchiOBHm_Chr7g0182331</name>
</gene>
<accession>A0A2P6P2Y2</accession>
<dbReference type="PANTHER" id="PTHR33349:SF41">
    <property type="entry name" value="EMB|CAB62594.1"/>
    <property type="match status" value="1"/>
</dbReference>
<reference evidence="3 4" key="1">
    <citation type="journal article" date="2018" name="Nat. Genet.">
        <title>The Rosa genome provides new insights in the design of modern roses.</title>
        <authorList>
            <person name="Bendahmane M."/>
        </authorList>
    </citation>
    <scope>NUCLEOTIDE SEQUENCE [LARGE SCALE GENOMIC DNA]</scope>
    <source>
        <strain evidence="4">cv. Old Blush</strain>
    </source>
</reference>
<dbReference type="Pfam" id="PF07839">
    <property type="entry name" value="CaM_binding"/>
    <property type="match status" value="1"/>
</dbReference>
<feature type="compositionally biased region" description="Low complexity" evidence="1">
    <location>
        <begin position="671"/>
        <end position="688"/>
    </location>
</feature>
<protein>
    <submittedName>
        <fullName evidence="3">Putative Calmodulin-binding domain, plant</fullName>
    </submittedName>
</protein>
<comment type="caution">
    <text evidence="3">The sequence shown here is derived from an EMBL/GenBank/DDBJ whole genome shotgun (WGS) entry which is preliminary data.</text>
</comment>
<proteinExistence type="predicted"/>
<dbReference type="Proteomes" id="UP000238479">
    <property type="component" value="Chromosome 7"/>
</dbReference>
<evidence type="ECO:0000313" key="3">
    <source>
        <dbReference type="EMBL" id="PRQ16265.1"/>
    </source>
</evidence>
<evidence type="ECO:0000256" key="1">
    <source>
        <dbReference type="SAM" id="MobiDB-lite"/>
    </source>
</evidence>
<evidence type="ECO:0000313" key="4">
    <source>
        <dbReference type="Proteomes" id="UP000238479"/>
    </source>
</evidence>
<keyword evidence="4" id="KW-1185">Reference proteome</keyword>
<organism evidence="3 4">
    <name type="scientific">Rosa chinensis</name>
    <name type="common">China rose</name>
    <dbReference type="NCBI Taxonomy" id="74649"/>
    <lineage>
        <taxon>Eukaryota</taxon>
        <taxon>Viridiplantae</taxon>
        <taxon>Streptophyta</taxon>
        <taxon>Embryophyta</taxon>
        <taxon>Tracheophyta</taxon>
        <taxon>Spermatophyta</taxon>
        <taxon>Magnoliopsida</taxon>
        <taxon>eudicotyledons</taxon>
        <taxon>Gunneridae</taxon>
        <taxon>Pentapetalae</taxon>
        <taxon>rosids</taxon>
        <taxon>fabids</taxon>
        <taxon>Rosales</taxon>
        <taxon>Rosaceae</taxon>
        <taxon>Rosoideae</taxon>
        <taxon>Rosoideae incertae sedis</taxon>
        <taxon>Rosa</taxon>
    </lineage>
</organism>
<name>A0A2P6P2Y2_ROSCH</name>
<feature type="compositionally biased region" description="Low complexity" evidence="1">
    <location>
        <begin position="598"/>
        <end position="612"/>
    </location>
</feature>
<feature type="compositionally biased region" description="Polar residues" evidence="1">
    <location>
        <begin position="583"/>
        <end position="597"/>
    </location>
</feature>
<dbReference type="SMART" id="SM01054">
    <property type="entry name" value="CaM_binding"/>
    <property type="match status" value="1"/>
</dbReference>
<dbReference type="GO" id="GO:0005516">
    <property type="term" value="F:calmodulin binding"/>
    <property type="evidence" value="ECO:0007669"/>
    <property type="project" value="InterPro"/>
</dbReference>
<dbReference type="PANTHER" id="PTHR33349">
    <property type="entry name" value="EMB|CAB62594.1"/>
    <property type="match status" value="1"/>
</dbReference>
<feature type="compositionally biased region" description="Basic residues" evidence="1">
    <location>
        <begin position="616"/>
        <end position="625"/>
    </location>
</feature>
<feature type="region of interest" description="Disordered" evidence="1">
    <location>
        <begin position="402"/>
        <end position="421"/>
    </location>
</feature>
<dbReference type="AlphaFoldDB" id="A0A2P6P2Y2"/>
<dbReference type="InterPro" id="IPR012417">
    <property type="entry name" value="CaM-bd_dom_pln"/>
</dbReference>
<feature type="domain" description="Calmodulin-binding" evidence="2">
    <location>
        <begin position="831"/>
        <end position="946"/>
    </location>
</feature>
<feature type="compositionally biased region" description="Acidic residues" evidence="1">
    <location>
        <begin position="402"/>
        <end position="413"/>
    </location>
</feature>
<evidence type="ECO:0000259" key="2">
    <source>
        <dbReference type="SMART" id="SM01054"/>
    </source>
</evidence>
<dbReference type="OMA" id="QEIEPNG"/>
<feature type="compositionally biased region" description="Basic and acidic residues" evidence="1">
    <location>
        <begin position="328"/>
        <end position="341"/>
    </location>
</feature>
<feature type="region of interest" description="Disordered" evidence="1">
    <location>
        <begin position="479"/>
        <end position="721"/>
    </location>
</feature>
<dbReference type="EMBL" id="PDCK01000045">
    <property type="protein sequence ID" value="PRQ16265.1"/>
    <property type="molecule type" value="Genomic_DNA"/>
</dbReference>
<feature type="compositionally biased region" description="Basic and acidic residues" evidence="1">
    <location>
        <begin position="689"/>
        <end position="704"/>
    </location>
</feature>